<dbReference type="InterPro" id="IPR006597">
    <property type="entry name" value="Sel1-like"/>
</dbReference>
<organism evidence="2 3">
    <name type="scientific">Oleiharenicola lentus</name>
    <dbReference type="NCBI Taxonomy" id="2508720"/>
    <lineage>
        <taxon>Bacteria</taxon>
        <taxon>Pseudomonadati</taxon>
        <taxon>Verrucomicrobiota</taxon>
        <taxon>Opitutia</taxon>
        <taxon>Opitutales</taxon>
        <taxon>Opitutaceae</taxon>
        <taxon>Oleiharenicola</taxon>
    </lineage>
</organism>
<proteinExistence type="predicted"/>
<protein>
    <submittedName>
        <fullName evidence="2">Sel1 repeat family protein</fullName>
    </submittedName>
</protein>
<sequence>MKRALALLVLAFMLAADFAIAADSTEIKELKKKAEDGDPNAQFLLGRHYFLLTEKAEGAKWYHRAAEQGNADAQNMLGVIYGDGNGVKKDSTLAVNWFLKAAENRNRFAQENLGMHYWEGVGVPRNLVESFAWFSAAGDDASYLVKKWLKKLRSEMTPEQIAEATKLARERFEKYGKQQKPQP</sequence>
<dbReference type="RefSeq" id="WP_129048699.1">
    <property type="nucleotide sequence ID" value="NZ_SDHX01000002.1"/>
</dbReference>
<dbReference type="SUPFAM" id="SSF81901">
    <property type="entry name" value="HCP-like"/>
    <property type="match status" value="1"/>
</dbReference>
<dbReference type="PANTHER" id="PTHR11102">
    <property type="entry name" value="SEL-1-LIKE PROTEIN"/>
    <property type="match status" value="1"/>
</dbReference>
<gene>
    <name evidence="2" type="ORF">ESB00_15495</name>
</gene>
<accession>A0A4Q1C432</accession>
<evidence type="ECO:0000256" key="1">
    <source>
        <dbReference type="SAM" id="SignalP"/>
    </source>
</evidence>
<dbReference type="Proteomes" id="UP000290218">
    <property type="component" value="Unassembled WGS sequence"/>
</dbReference>
<reference evidence="2 3" key="1">
    <citation type="submission" date="2019-01" db="EMBL/GenBank/DDBJ databases">
        <title>Lacunisphaera sp. strain TWA-58.</title>
        <authorList>
            <person name="Chen W.-M."/>
        </authorList>
    </citation>
    <scope>NUCLEOTIDE SEQUENCE [LARGE SCALE GENOMIC DNA]</scope>
    <source>
        <strain evidence="2 3">TWA-58</strain>
    </source>
</reference>
<name>A0A4Q1C432_9BACT</name>
<dbReference type="PANTHER" id="PTHR11102:SF160">
    <property type="entry name" value="ERAD-ASSOCIATED E3 UBIQUITIN-PROTEIN LIGASE COMPONENT HRD3"/>
    <property type="match status" value="1"/>
</dbReference>
<dbReference type="OrthoDB" id="193483at2"/>
<dbReference type="EMBL" id="SDHX01000002">
    <property type="protein sequence ID" value="RXK53111.1"/>
    <property type="molecule type" value="Genomic_DNA"/>
</dbReference>
<dbReference type="InterPro" id="IPR011990">
    <property type="entry name" value="TPR-like_helical_dom_sf"/>
</dbReference>
<dbReference type="Gene3D" id="1.25.40.10">
    <property type="entry name" value="Tetratricopeptide repeat domain"/>
    <property type="match status" value="1"/>
</dbReference>
<dbReference type="AlphaFoldDB" id="A0A4Q1C432"/>
<comment type="caution">
    <text evidence="2">The sequence shown here is derived from an EMBL/GenBank/DDBJ whole genome shotgun (WGS) entry which is preliminary data.</text>
</comment>
<feature type="chain" id="PRO_5020691049" evidence="1">
    <location>
        <begin position="22"/>
        <end position="183"/>
    </location>
</feature>
<feature type="signal peptide" evidence="1">
    <location>
        <begin position="1"/>
        <end position="21"/>
    </location>
</feature>
<keyword evidence="3" id="KW-1185">Reference proteome</keyword>
<evidence type="ECO:0000313" key="3">
    <source>
        <dbReference type="Proteomes" id="UP000290218"/>
    </source>
</evidence>
<evidence type="ECO:0000313" key="2">
    <source>
        <dbReference type="EMBL" id="RXK53111.1"/>
    </source>
</evidence>
<dbReference type="SMART" id="SM00671">
    <property type="entry name" value="SEL1"/>
    <property type="match status" value="3"/>
</dbReference>
<dbReference type="Pfam" id="PF08238">
    <property type="entry name" value="Sel1"/>
    <property type="match status" value="3"/>
</dbReference>
<keyword evidence="1" id="KW-0732">Signal</keyword>
<dbReference type="InterPro" id="IPR050767">
    <property type="entry name" value="Sel1_AlgK"/>
</dbReference>